<dbReference type="Gene3D" id="3.30.460.40">
    <property type="match status" value="1"/>
</dbReference>
<comment type="caution">
    <text evidence="1">The sequence shown here is derived from an EMBL/GenBank/DDBJ whole genome shotgun (WGS) entry which is preliminary data.</text>
</comment>
<reference evidence="2" key="1">
    <citation type="submission" date="2017-04" db="EMBL/GenBank/DDBJ databases">
        <title>Function of individual gut microbiota members based on whole genome sequencing of pure cultures obtained from chicken caecum.</title>
        <authorList>
            <person name="Medvecky M."/>
            <person name="Cejkova D."/>
            <person name="Polansky O."/>
            <person name="Karasova D."/>
            <person name="Kubasova T."/>
            <person name="Cizek A."/>
            <person name="Rychlik I."/>
        </authorList>
    </citation>
    <scope>NUCLEOTIDE SEQUENCE [LARGE SCALE GENOMIC DNA]</scope>
    <source>
        <strain evidence="2">An149</strain>
    </source>
</reference>
<evidence type="ECO:0000313" key="2">
    <source>
        <dbReference type="Proteomes" id="UP000196258"/>
    </source>
</evidence>
<protein>
    <recommendedName>
        <fullName evidence="3">Nucleotidyltransferase family protein</fullName>
    </recommendedName>
</protein>
<evidence type="ECO:0008006" key="3">
    <source>
        <dbReference type="Google" id="ProtNLM"/>
    </source>
</evidence>
<dbReference type="AlphaFoldDB" id="A0A1Y4QL23"/>
<dbReference type="Proteomes" id="UP000196258">
    <property type="component" value="Unassembled WGS sequence"/>
</dbReference>
<dbReference type="InterPro" id="IPR039498">
    <property type="entry name" value="NTP_transf_5"/>
</dbReference>
<dbReference type="EMBL" id="NFLB01000003">
    <property type="protein sequence ID" value="OUQ05927.1"/>
    <property type="molecule type" value="Genomic_DNA"/>
</dbReference>
<name>A0A1Y4QL23_9FIRM</name>
<organism evidence="1 2">
    <name type="scientific">Thomasclavelia spiroformis</name>
    <dbReference type="NCBI Taxonomy" id="29348"/>
    <lineage>
        <taxon>Bacteria</taxon>
        <taxon>Bacillati</taxon>
        <taxon>Bacillota</taxon>
        <taxon>Erysipelotrichia</taxon>
        <taxon>Erysipelotrichales</taxon>
        <taxon>Coprobacillaceae</taxon>
        <taxon>Thomasclavelia</taxon>
    </lineage>
</organism>
<sequence length="411" mass="49140">MNNVGKLLLKCIDCYVNNKKLNIEIDFDESSWYEFYLLSQNQSLLPISYEMISNHESYLKQSDHIKETWRKLAITTIMVQVNKSSAFLKLYTKIRNAKIDCIVFKGIVLRQLYQKREWRTSGDEDILIKSESFDKLHRILIENNFNVENSTYIDYLEVVSYNDVTSGLHLEVHKFLFPTNSIYKPFNNFFKNVFEKKYEILVDGISIQVMIPQMQLLYLICHAFKHFVNRGVGLRQIMDIGMYSRKYYREINWQKLFEQVDLFNGRNFVHCIYCVLNYHMGILFEEINYPITQFSDNFNYDYFLNDVLSGGVYGKAEMNRGYSHLVTNNVSHSKKIRIVRKILFPSKETLQQSYPILNRHPYLLLYIWIKRGIRFIIRYCKERRNRDVDVKSIIACSKKRLDLLKKYEIIK</sequence>
<gene>
    <name evidence="1" type="ORF">B5E91_03730</name>
</gene>
<dbReference type="Pfam" id="PF14907">
    <property type="entry name" value="NTP_transf_5"/>
    <property type="match status" value="1"/>
</dbReference>
<evidence type="ECO:0000313" key="1">
    <source>
        <dbReference type="EMBL" id="OUQ05927.1"/>
    </source>
</evidence>
<accession>A0A1Y4QL23</accession>
<proteinExistence type="predicted"/>